<comment type="similarity">
    <text evidence="1">Belongs to the 4-hydroxybenzoyl-CoA thioesterase family.</text>
</comment>
<dbReference type="InterPro" id="IPR050563">
    <property type="entry name" value="4-hydroxybenzoyl-CoA_TE"/>
</dbReference>
<evidence type="ECO:0000313" key="3">
    <source>
        <dbReference type="EMBL" id="MBD1260254.1"/>
    </source>
</evidence>
<sequence>MYLKEFEVRWSDVDANRHLANSAYINYMSHTRMAFLLDLGFGHEVMVENKIGPVVFYEHMYYFKELFPGKPVRVSLEVMGMSEDGCFFEFHHNFYDSKGKNVAHCEMMGAWISLETRQLTPLSKELLARFEQIERPEGFRTLTKEDTRKYAKKPKNLA</sequence>
<evidence type="ECO:0000313" key="5">
    <source>
        <dbReference type="Proteomes" id="UP000245667"/>
    </source>
</evidence>
<dbReference type="EMBL" id="QGGQ01000001">
    <property type="protein sequence ID" value="PWK25716.1"/>
    <property type="molecule type" value="Genomic_DNA"/>
</dbReference>
<organism evidence="4 5">
    <name type="scientific">Maribacter polysiphoniae</name>
    <dbReference type="NCBI Taxonomy" id="429344"/>
    <lineage>
        <taxon>Bacteria</taxon>
        <taxon>Pseudomonadati</taxon>
        <taxon>Bacteroidota</taxon>
        <taxon>Flavobacteriia</taxon>
        <taxon>Flavobacteriales</taxon>
        <taxon>Flavobacteriaceae</taxon>
        <taxon>Maribacter</taxon>
    </lineage>
</organism>
<dbReference type="Gene3D" id="3.10.129.10">
    <property type="entry name" value="Hotdog Thioesterase"/>
    <property type="match status" value="1"/>
</dbReference>
<dbReference type="SUPFAM" id="SSF54637">
    <property type="entry name" value="Thioesterase/thiol ester dehydrase-isomerase"/>
    <property type="match status" value="1"/>
</dbReference>
<evidence type="ECO:0000256" key="1">
    <source>
        <dbReference type="ARBA" id="ARBA00005953"/>
    </source>
</evidence>
<dbReference type="EMBL" id="JACWLN010000002">
    <property type="protein sequence ID" value="MBD1260254.1"/>
    <property type="molecule type" value="Genomic_DNA"/>
</dbReference>
<name>A0A316E6P6_9FLAO</name>
<keyword evidence="6" id="KW-1185">Reference proteome</keyword>
<dbReference type="Pfam" id="PF13279">
    <property type="entry name" value="4HBT_2"/>
    <property type="match status" value="1"/>
</dbReference>
<dbReference type="AlphaFoldDB" id="A0A316E6P6"/>
<reference evidence="4 5" key="1">
    <citation type="submission" date="2018-05" db="EMBL/GenBank/DDBJ databases">
        <title>Genomic Encyclopedia of Archaeal and Bacterial Type Strains, Phase II (KMG-II): from individual species to whole genera.</title>
        <authorList>
            <person name="Goeker M."/>
        </authorList>
    </citation>
    <scope>NUCLEOTIDE SEQUENCE [LARGE SCALE GENOMIC DNA]</scope>
    <source>
        <strain evidence="4 5">DSM 23514</strain>
    </source>
</reference>
<dbReference type="PANTHER" id="PTHR31793:SF27">
    <property type="entry name" value="NOVEL THIOESTERASE SUPERFAMILY DOMAIN AND SAPOSIN A-TYPE DOMAIN CONTAINING PROTEIN (0610012H03RIK)"/>
    <property type="match status" value="1"/>
</dbReference>
<comment type="caution">
    <text evidence="4">The sequence shown here is derived from an EMBL/GenBank/DDBJ whole genome shotgun (WGS) entry which is preliminary data.</text>
</comment>
<gene>
    <name evidence="3" type="ORF">HZY62_06630</name>
    <name evidence="4" type="ORF">LX92_00459</name>
</gene>
<dbReference type="RefSeq" id="WP_109648643.1">
    <property type="nucleotide sequence ID" value="NZ_JACWLN010000002.1"/>
</dbReference>
<dbReference type="Proteomes" id="UP000245667">
    <property type="component" value="Unassembled WGS sequence"/>
</dbReference>
<dbReference type="InterPro" id="IPR029069">
    <property type="entry name" value="HotDog_dom_sf"/>
</dbReference>
<evidence type="ECO:0000313" key="6">
    <source>
        <dbReference type="Proteomes" id="UP000651837"/>
    </source>
</evidence>
<dbReference type="GO" id="GO:0047617">
    <property type="term" value="F:fatty acyl-CoA hydrolase activity"/>
    <property type="evidence" value="ECO:0007669"/>
    <property type="project" value="TreeGrafter"/>
</dbReference>
<accession>A0A316E6P6</accession>
<dbReference type="Proteomes" id="UP000651837">
    <property type="component" value="Unassembled WGS sequence"/>
</dbReference>
<proteinExistence type="inferred from homology"/>
<evidence type="ECO:0000313" key="4">
    <source>
        <dbReference type="EMBL" id="PWK25716.1"/>
    </source>
</evidence>
<reference evidence="3 6" key="2">
    <citation type="submission" date="2020-07" db="EMBL/GenBank/DDBJ databases">
        <title>The draft genome sequence of Maribacter polysiphoniae KCTC 22021.</title>
        <authorList>
            <person name="Mu L."/>
        </authorList>
    </citation>
    <scope>NUCLEOTIDE SEQUENCE [LARGE SCALE GENOMIC DNA]</scope>
    <source>
        <strain evidence="3 6">KCTC 22021</strain>
    </source>
</reference>
<dbReference type="CDD" id="cd00586">
    <property type="entry name" value="4HBT"/>
    <property type="match status" value="1"/>
</dbReference>
<dbReference type="OrthoDB" id="760345at2"/>
<evidence type="ECO:0000256" key="2">
    <source>
        <dbReference type="ARBA" id="ARBA00022801"/>
    </source>
</evidence>
<keyword evidence="2 4" id="KW-0378">Hydrolase</keyword>
<dbReference type="PANTHER" id="PTHR31793">
    <property type="entry name" value="4-HYDROXYBENZOYL-COA THIOESTERASE FAMILY MEMBER"/>
    <property type="match status" value="1"/>
</dbReference>
<protein>
    <submittedName>
        <fullName evidence="4">Acyl-CoA thioester hydrolase</fullName>
    </submittedName>
    <submittedName>
        <fullName evidence="3">Thioesterase family protein</fullName>
    </submittedName>
</protein>